<evidence type="ECO:0000313" key="2">
    <source>
        <dbReference type="Proteomes" id="UP000603865"/>
    </source>
</evidence>
<dbReference type="AlphaFoldDB" id="A0A918CIC6"/>
<gene>
    <name evidence="1" type="ORF">GCM10008957_42850</name>
</gene>
<dbReference type="RefSeq" id="WP_189092562.1">
    <property type="nucleotide sequence ID" value="NZ_BMQL01000039.1"/>
</dbReference>
<proteinExistence type="predicted"/>
<reference evidence="1" key="1">
    <citation type="journal article" date="2014" name="Int. J. Syst. Evol. Microbiol.">
        <title>Complete genome sequence of Corynebacterium casei LMG S-19264T (=DSM 44701T), isolated from a smear-ripened cheese.</title>
        <authorList>
            <consortium name="US DOE Joint Genome Institute (JGI-PGF)"/>
            <person name="Walter F."/>
            <person name="Albersmeier A."/>
            <person name="Kalinowski J."/>
            <person name="Ruckert C."/>
        </authorList>
    </citation>
    <scope>NUCLEOTIDE SEQUENCE</scope>
    <source>
        <strain evidence="1">JCM 31311</strain>
    </source>
</reference>
<dbReference type="Proteomes" id="UP000603865">
    <property type="component" value="Unassembled WGS sequence"/>
</dbReference>
<protein>
    <recommendedName>
        <fullName evidence="3">GIY-YIG domain-containing protein</fullName>
    </recommendedName>
</protein>
<sequence>MIEGDTLNKRVLFETWLEAHRDAAATLAFAGEPIDRRRVLARLTSLAGQQRDDGYVYVLLERRPNEETPAYIGRATSPARRWMQHLTGLAAGTGSYARWRTRLLREGHDTTRFDLELLVVGQTHLQFPPLPGFPTTIGAVEYQLVNLAADAYPLRLLNDEGQGR</sequence>
<reference evidence="1" key="2">
    <citation type="submission" date="2020-09" db="EMBL/GenBank/DDBJ databases">
        <authorList>
            <person name="Sun Q."/>
            <person name="Ohkuma M."/>
        </authorList>
    </citation>
    <scope>NUCLEOTIDE SEQUENCE</scope>
    <source>
        <strain evidence="1">JCM 31311</strain>
    </source>
</reference>
<comment type="caution">
    <text evidence="1">The sequence shown here is derived from an EMBL/GenBank/DDBJ whole genome shotgun (WGS) entry which is preliminary data.</text>
</comment>
<dbReference type="EMBL" id="BMQL01000039">
    <property type="protein sequence ID" value="GGR26811.1"/>
    <property type="molecule type" value="Genomic_DNA"/>
</dbReference>
<name>A0A918CIC6_9DEIO</name>
<evidence type="ECO:0008006" key="3">
    <source>
        <dbReference type="Google" id="ProtNLM"/>
    </source>
</evidence>
<keyword evidence="2" id="KW-1185">Reference proteome</keyword>
<organism evidence="1 2">
    <name type="scientific">Deinococcus ruber</name>
    <dbReference type="NCBI Taxonomy" id="1848197"/>
    <lineage>
        <taxon>Bacteria</taxon>
        <taxon>Thermotogati</taxon>
        <taxon>Deinococcota</taxon>
        <taxon>Deinococci</taxon>
        <taxon>Deinococcales</taxon>
        <taxon>Deinococcaceae</taxon>
        <taxon>Deinococcus</taxon>
    </lineage>
</organism>
<accession>A0A918CIC6</accession>
<evidence type="ECO:0000313" key="1">
    <source>
        <dbReference type="EMBL" id="GGR26811.1"/>
    </source>
</evidence>